<evidence type="ECO:0000313" key="4">
    <source>
        <dbReference type="Proteomes" id="UP000516957"/>
    </source>
</evidence>
<reference evidence="3 4" key="1">
    <citation type="submission" date="2020-07" db="EMBL/GenBank/DDBJ databases">
        <title>Sequencing the genomes of 1000 actinobacteria strains.</title>
        <authorList>
            <person name="Klenk H.-P."/>
        </authorList>
    </citation>
    <scope>NUCLEOTIDE SEQUENCE [LARGE SCALE GENOMIC DNA]</scope>
    <source>
        <strain evidence="3 4">DSM 18965</strain>
    </source>
</reference>
<dbReference type="GO" id="GO:0003824">
    <property type="term" value="F:catalytic activity"/>
    <property type="evidence" value="ECO:0007669"/>
    <property type="project" value="InterPro"/>
</dbReference>
<dbReference type="InterPro" id="IPR036388">
    <property type="entry name" value="WH-like_DNA-bd_sf"/>
</dbReference>
<dbReference type="SUPFAM" id="SSF46767">
    <property type="entry name" value="Methylated DNA-protein cysteine methyltransferase, C-terminal domain"/>
    <property type="match status" value="1"/>
</dbReference>
<accession>A0A7Y9EXT6</accession>
<dbReference type="AlphaFoldDB" id="A0A7Y9EXT6"/>
<evidence type="ECO:0000313" key="3">
    <source>
        <dbReference type="EMBL" id="NYD55920.1"/>
    </source>
</evidence>
<dbReference type="RefSeq" id="WP_179613879.1">
    <property type="nucleotide sequence ID" value="NZ_CP059163.1"/>
</dbReference>
<comment type="caution">
    <text evidence="3">The sequence shown here is derived from an EMBL/GenBank/DDBJ whole genome shotgun (WGS) entry which is preliminary data.</text>
</comment>
<dbReference type="PANTHER" id="PTHR42942:SF1">
    <property type="entry name" value="ALKYLTRANSFERASE-LIKE PROTEIN 1"/>
    <property type="match status" value="1"/>
</dbReference>
<keyword evidence="4" id="KW-1185">Reference proteome</keyword>
<dbReference type="Gene3D" id="1.10.10.10">
    <property type="entry name" value="Winged helix-like DNA-binding domain superfamily/Winged helix DNA-binding domain"/>
    <property type="match status" value="1"/>
</dbReference>
<dbReference type="Proteomes" id="UP000516957">
    <property type="component" value="Unassembled WGS sequence"/>
</dbReference>
<evidence type="ECO:0000259" key="2">
    <source>
        <dbReference type="Pfam" id="PF01035"/>
    </source>
</evidence>
<name>A0A7Y9EXT6_9ACTN</name>
<dbReference type="GO" id="GO:0006281">
    <property type="term" value="P:DNA repair"/>
    <property type="evidence" value="ECO:0007669"/>
    <property type="project" value="InterPro"/>
</dbReference>
<protein>
    <submittedName>
        <fullName evidence="3">Alkylated DNA nucleotide flippase Atl1</fullName>
    </submittedName>
</protein>
<dbReference type="InterPro" id="IPR036217">
    <property type="entry name" value="MethylDNA_cys_MeTrfase_DNAb"/>
</dbReference>
<dbReference type="PANTHER" id="PTHR42942">
    <property type="entry name" value="6-O-METHYLGUANINE DNA METHYLTRANSFERASE"/>
    <property type="match status" value="1"/>
</dbReference>
<keyword evidence="1" id="KW-0227">DNA damage</keyword>
<feature type="domain" description="Methylated-DNA-[protein]-cysteine S-methyltransferase DNA binding" evidence="2">
    <location>
        <begin position="12"/>
        <end position="80"/>
    </location>
</feature>
<dbReference type="Pfam" id="PF01035">
    <property type="entry name" value="DNA_binding_1"/>
    <property type="match status" value="1"/>
</dbReference>
<sequence length="107" mass="11600">MRHPEDPDRYVEDVLSCVEQVPPGRVTTYGAIAEAVGRYGPRRVGNVMAGHGAAVAWWRVVRADGSLPPSHDDEARQAYLAEGTALRASGRVDLPTAFFMPRSPARG</sequence>
<dbReference type="EMBL" id="JACCBE010000001">
    <property type="protein sequence ID" value="NYD55920.1"/>
    <property type="molecule type" value="Genomic_DNA"/>
</dbReference>
<proteinExistence type="predicted"/>
<gene>
    <name evidence="3" type="ORF">BKA08_000158</name>
</gene>
<dbReference type="CDD" id="cd06445">
    <property type="entry name" value="ATase"/>
    <property type="match status" value="1"/>
</dbReference>
<organism evidence="3 4">
    <name type="scientific">Nocardioides marinisabuli</name>
    <dbReference type="NCBI Taxonomy" id="419476"/>
    <lineage>
        <taxon>Bacteria</taxon>
        <taxon>Bacillati</taxon>
        <taxon>Actinomycetota</taxon>
        <taxon>Actinomycetes</taxon>
        <taxon>Propionibacteriales</taxon>
        <taxon>Nocardioidaceae</taxon>
        <taxon>Nocardioides</taxon>
    </lineage>
</organism>
<dbReference type="InterPro" id="IPR014048">
    <property type="entry name" value="MethylDNA_cys_MeTrfase_DNA-bd"/>
</dbReference>
<dbReference type="InterPro" id="IPR052520">
    <property type="entry name" value="ATL_DNA_repair"/>
</dbReference>
<evidence type="ECO:0000256" key="1">
    <source>
        <dbReference type="ARBA" id="ARBA00022763"/>
    </source>
</evidence>